<dbReference type="SMART" id="SM01128">
    <property type="entry name" value="DDRGK"/>
    <property type="match status" value="1"/>
</dbReference>
<feature type="compositionally biased region" description="Basic and acidic residues" evidence="9">
    <location>
        <begin position="101"/>
        <end position="110"/>
    </location>
</feature>
<dbReference type="GO" id="GO:0005789">
    <property type="term" value="C:endoplasmic reticulum membrane"/>
    <property type="evidence" value="ECO:0007669"/>
    <property type="project" value="UniProtKB-SubCell"/>
</dbReference>
<keyword evidence="7 10" id="KW-1133">Transmembrane helix</keyword>
<proteinExistence type="evidence at transcript level"/>
<evidence type="ECO:0000256" key="4">
    <source>
        <dbReference type="ARBA" id="ARBA00022692"/>
    </source>
</evidence>
<evidence type="ECO:0000256" key="6">
    <source>
        <dbReference type="ARBA" id="ARBA00022824"/>
    </source>
</evidence>
<accession>A0A6F9DB89</accession>
<evidence type="ECO:0000256" key="9">
    <source>
        <dbReference type="SAM" id="MobiDB-lite"/>
    </source>
</evidence>
<evidence type="ECO:0000256" key="1">
    <source>
        <dbReference type="ARBA" id="ARBA00004389"/>
    </source>
</evidence>
<evidence type="ECO:0000256" key="8">
    <source>
        <dbReference type="ARBA" id="ARBA00023136"/>
    </source>
</evidence>
<keyword evidence="5" id="KW-0833">Ubl conjugation pathway</keyword>
<dbReference type="GO" id="GO:0051216">
    <property type="term" value="P:cartilage development"/>
    <property type="evidence" value="ECO:0007669"/>
    <property type="project" value="UniProtKB-ARBA"/>
</dbReference>
<evidence type="ECO:0000313" key="11">
    <source>
        <dbReference type="EMBL" id="CAB3236880.1"/>
    </source>
</evidence>
<feature type="compositionally biased region" description="Basic and acidic residues" evidence="9">
    <location>
        <begin position="139"/>
        <end position="199"/>
    </location>
</feature>
<keyword evidence="8 10" id="KW-0472">Membrane</keyword>
<dbReference type="AlphaFoldDB" id="A0A6F9DB89"/>
<evidence type="ECO:0000256" key="10">
    <source>
        <dbReference type="SAM" id="Phobius"/>
    </source>
</evidence>
<comment type="similarity">
    <text evidence="2">Belongs to the DDRGK1 family.</text>
</comment>
<keyword evidence="4 10" id="KW-0812">Transmembrane</keyword>
<feature type="region of interest" description="Disordered" evidence="9">
    <location>
        <begin position="69"/>
        <end position="199"/>
    </location>
</feature>
<evidence type="ECO:0000256" key="7">
    <source>
        <dbReference type="ARBA" id="ARBA00022989"/>
    </source>
</evidence>
<sequence>MDEGEFKYDFQGLPDKSYMHYVLGFYASVLVVAIIGIGWKLRGYNKRNPKLHEVIDFAEKENPNIKFEARRRPVPREREADVPAARGGARRRVGGAARIQQEADRHRQQDAYEDSDEESLRENIPEESSAKMGAKKLKKMQEKEERRKMREAMEIERQERRQAQQERDEMEKAEEEKRKQEEEKKAEEERKIQEEKERREHEEYLKLKEMFSVEEEGQADITSEEQSQNLLQEFVTYIKENKVVLLEDLASHFGLRTQQAIDRVQEMLKDGILTGVIDDRGKFIYISTEELKAVAEFVEQRGRVSITELAQASNSLINLKAEQTLTLSSTS</sequence>
<organism evidence="11">
    <name type="scientific">Phallusia mammillata</name>
    <dbReference type="NCBI Taxonomy" id="59560"/>
    <lineage>
        <taxon>Eukaryota</taxon>
        <taxon>Metazoa</taxon>
        <taxon>Chordata</taxon>
        <taxon>Tunicata</taxon>
        <taxon>Ascidiacea</taxon>
        <taxon>Phlebobranchia</taxon>
        <taxon>Ascidiidae</taxon>
        <taxon>Phallusia</taxon>
    </lineage>
</organism>
<name>A0A6F9DB89_9ASCI</name>
<gene>
    <name evidence="11" type="primary">Ddrgk1</name>
</gene>
<dbReference type="InterPro" id="IPR036390">
    <property type="entry name" value="WH_DNA-bd_sf"/>
</dbReference>
<dbReference type="FunFam" id="1.10.10.10:FF:000143">
    <property type="entry name" value="DDRGK domain-containing protein 1"/>
    <property type="match status" value="1"/>
</dbReference>
<protein>
    <recommendedName>
        <fullName evidence="3">DDRGK domain-containing protein 1</fullName>
    </recommendedName>
</protein>
<dbReference type="EMBL" id="LR784414">
    <property type="protein sequence ID" value="CAB3236880.1"/>
    <property type="molecule type" value="mRNA"/>
</dbReference>
<dbReference type="InterPro" id="IPR036388">
    <property type="entry name" value="WH-like_DNA-bd_sf"/>
</dbReference>
<keyword evidence="6" id="KW-0256">Endoplasmic reticulum</keyword>
<evidence type="ECO:0000256" key="5">
    <source>
        <dbReference type="ARBA" id="ARBA00022786"/>
    </source>
</evidence>
<dbReference type="InterPro" id="IPR050899">
    <property type="entry name" value="DDRGK_domain-containing"/>
</dbReference>
<comment type="subcellular location">
    <subcellularLocation>
        <location evidence="1">Endoplasmic reticulum membrane</location>
        <topology evidence="1">Single-pass membrane protein</topology>
    </subcellularLocation>
</comment>
<dbReference type="SUPFAM" id="SSF46785">
    <property type="entry name" value="Winged helix' DNA-binding domain"/>
    <property type="match status" value="1"/>
</dbReference>
<dbReference type="PANTHER" id="PTHR48176:SF1">
    <property type="entry name" value="DDRGK DOMAIN-CONTAINING PROTEIN 1"/>
    <property type="match status" value="1"/>
</dbReference>
<dbReference type="GO" id="GO:0044389">
    <property type="term" value="F:ubiquitin-like protein ligase binding"/>
    <property type="evidence" value="ECO:0007669"/>
    <property type="project" value="TreeGrafter"/>
</dbReference>
<feature type="transmembrane region" description="Helical" evidence="10">
    <location>
        <begin position="20"/>
        <end position="41"/>
    </location>
</feature>
<dbReference type="Pfam" id="PF09756">
    <property type="entry name" value="DDRGK"/>
    <property type="match status" value="1"/>
</dbReference>
<feature type="compositionally biased region" description="Basic and acidic residues" evidence="9">
    <location>
        <begin position="69"/>
        <end position="81"/>
    </location>
</feature>
<dbReference type="InterPro" id="IPR019153">
    <property type="entry name" value="DDRGK_dom-contain"/>
</dbReference>
<dbReference type="PANTHER" id="PTHR48176">
    <property type="entry name" value="DDRGK DOMAIN-CONTAINING PROTEIN 1"/>
    <property type="match status" value="1"/>
</dbReference>
<reference evidence="11" key="1">
    <citation type="submission" date="2020-04" db="EMBL/GenBank/DDBJ databases">
        <authorList>
            <person name="Neveu A P."/>
        </authorList>
    </citation>
    <scope>NUCLEOTIDE SEQUENCE</scope>
    <source>
        <tissue evidence="11">Whole embryo</tissue>
    </source>
</reference>
<evidence type="ECO:0000256" key="2">
    <source>
        <dbReference type="ARBA" id="ARBA00009829"/>
    </source>
</evidence>
<dbReference type="Gene3D" id="1.10.10.10">
    <property type="entry name" value="Winged helix-like DNA-binding domain superfamily/Winged helix DNA-binding domain"/>
    <property type="match status" value="1"/>
</dbReference>
<evidence type="ECO:0000256" key="3">
    <source>
        <dbReference type="ARBA" id="ARBA00018218"/>
    </source>
</evidence>